<dbReference type="EMBL" id="CU458896">
    <property type="protein sequence ID" value="CAM64903.1"/>
    <property type="molecule type" value="Genomic_DNA"/>
</dbReference>
<keyword evidence="1" id="KW-0472">Membrane</keyword>
<evidence type="ECO:0000256" key="1">
    <source>
        <dbReference type="SAM" id="Phobius"/>
    </source>
</evidence>
<keyword evidence="1" id="KW-0812">Transmembrane</keyword>
<dbReference type="AlphaFoldDB" id="B1MMB8"/>
<keyword evidence="1" id="KW-1133">Transmembrane helix</keyword>
<evidence type="ECO:0000313" key="2">
    <source>
        <dbReference type="EMBL" id="CAM64903.1"/>
    </source>
</evidence>
<evidence type="ECO:0000313" key="3">
    <source>
        <dbReference type="Proteomes" id="UP000007137"/>
    </source>
</evidence>
<protein>
    <submittedName>
        <fullName evidence="2">Uncharacterized protein</fullName>
    </submittedName>
</protein>
<proteinExistence type="predicted"/>
<reference evidence="2 3" key="1">
    <citation type="journal article" date="2009" name="PLoS ONE">
        <title>Non mycobacterial virulence genes in the genome of the emerging pathogen Mycobacterium abscessus.</title>
        <authorList>
            <person name="Ripoll F."/>
            <person name="Pasek S."/>
            <person name="Schenowitz C."/>
            <person name="Dossat C."/>
            <person name="Barbe V."/>
            <person name="Rottman M."/>
            <person name="Macheras E."/>
            <person name="Heym B."/>
            <person name="Herrmann J.L."/>
            <person name="Daffe M."/>
            <person name="Brosch R."/>
            <person name="Risler J.L."/>
            <person name="Gaillard J.L."/>
        </authorList>
    </citation>
    <scope>NUCLEOTIDE SEQUENCE [LARGE SCALE GENOMIC DNA]</scope>
    <source>
        <strain evidence="3">ATCC 19977 / DSM 44196 / CCUG 20993 / CIP 104536 / JCM 13569 / NCTC 13031 / TMC 1543 / L948</strain>
    </source>
</reference>
<dbReference type="KEGG" id="mab:MAB_4835"/>
<organism evidence="2 3">
    <name type="scientific">Mycobacteroides abscessus (strain ATCC 19977 / DSM 44196 / CCUG 20993 / CIP 104536 / JCM 13569 / NCTC 13031 / TMC 1543 / L948)</name>
    <name type="common">Mycobacterium abscessus</name>
    <dbReference type="NCBI Taxonomy" id="561007"/>
    <lineage>
        <taxon>Bacteria</taxon>
        <taxon>Bacillati</taxon>
        <taxon>Actinomycetota</taxon>
        <taxon>Actinomycetes</taxon>
        <taxon>Mycobacteriales</taxon>
        <taxon>Mycobacteriaceae</taxon>
        <taxon>Mycobacteroides</taxon>
        <taxon>Mycobacteroides abscessus</taxon>
    </lineage>
</organism>
<name>B1MMB8_MYCA9</name>
<accession>B1MMB8</accession>
<keyword evidence="3" id="KW-1185">Reference proteome</keyword>
<gene>
    <name evidence="2" type="ordered locus">MAB_4835</name>
</gene>
<sequence>MRVASENLVDKQLFACGVGLAIVTVMLGQLDFQIRVGANKVRVDTQRVPESELLVPSGTVVRQQV</sequence>
<feature type="transmembrane region" description="Helical" evidence="1">
    <location>
        <begin position="12"/>
        <end position="32"/>
    </location>
</feature>
<dbReference type="Proteomes" id="UP000007137">
    <property type="component" value="Chromosome"/>
</dbReference>